<dbReference type="EMBL" id="BLXT01005881">
    <property type="protein sequence ID" value="GFO27054.1"/>
    <property type="molecule type" value="Genomic_DNA"/>
</dbReference>
<evidence type="ECO:0000313" key="1">
    <source>
        <dbReference type="EMBL" id="GFO27054.1"/>
    </source>
</evidence>
<keyword evidence="2" id="KW-1185">Reference proteome</keyword>
<dbReference type="Proteomes" id="UP000735302">
    <property type="component" value="Unassembled WGS sequence"/>
</dbReference>
<protein>
    <submittedName>
        <fullName evidence="1">Uncharacterized protein</fullName>
    </submittedName>
</protein>
<proteinExistence type="predicted"/>
<sequence length="79" mass="8646">MSVPDKAPDDDDDNIEEVSATVSPPLLTRIFCLNELKNIVSNVICFIKSFVERNMTNFIDEVSGNPMGTTLCLLGSNVP</sequence>
<dbReference type="AlphaFoldDB" id="A0AAV4C7L0"/>
<accession>A0AAV4C7L0</accession>
<reference evidence="1 2" key="1">
    <citation type="journal article" date="2021" name="Elife">
        <title>Chloroplast acquisition without the gene transfer in kleptoplastic sea slugs, Plakobranchus ocellatus.</title>
        <authorList>
            <person name="Maeda T."/>
            <person name="Takahashi S."/>
            <person name="Yoshida T."/>
            <person name="Shimamura S."/>
            <person name="Takaki Y."/>
            <person name="Nagai Y."/>
            <person name="Toyoda A."/>
            <person name="Suzuki Y."/>
            <person name="Arimoto A."/>
            <person name="Ishii H."/>
            <person name="Satoh N."/>
            <person name="Nishiyama T."/>
            <person name="Hasebe M."/>
            <person name="Maruyama T."/>
            <person name="Minagawa J."/>
            <person name="Obokata J."/>
            <person name="Shigenobu S."/>
        </authorList>
    </citation>
    <scope>NUCLEOTIDE SEQUENCE [LARGE SCALE GENOMIC DNA]</scope>
</reference>
<organism evidence="1 2">
    <name type="scientific">Plakobranchus ocellatus</name>
    <dbReference type="NCBI Taxonomy" id="259542"/>
    <lineage>
        <taxon>Eukaryota</taxon>
        <taxon>Metazoa</taxon>
        <taxon>Spiralia</taxon>
        <taxon>Lophotrochozoa</taxon>
        <taxon>Mollusca</taxon>
        <taxon>Gastropoda</taxon>
        <taxon>Heterobranchia</taxon>
        <taxon>Euthyneura</taxon>
        <taxon>Panpulmonata</taxon>
        <taxon>Sacoglossa</taxon>
        <taxon>Placobranchoidea</taxon>
        <taxon>Plakobranchidae</taxon>
        <taxon>Plakobranchus</taxon>
    </lineage>
</organism>
<comment type="caution">
    <text evidence="1">The sequence shown here is derived from an EMBL/GenBank/DDBJ whole genome shotgun (WGS) entry which is preliminary data.</text>
</comment>
<name>A0AAV4C7L0_9GAST</name>
<evidence type="ECO:0000313" key="2">
    <source>
        <dbReference type="Proteomes" id="UP000735302"/>
    </source>
</evidence>
<gene>
    <name evidence="1" type="ORF">PoB_005355900</name>
</gene>